<dbReference type="GO" id="GO:0000155">
    <property type="term" value="F:phosphorelay sensor kinase activity"/>
    <property type="evidence" value="ECO:0007669"/>
    <property type="project" value="TreeGrafter"/>
</dbReference>
<dbReference type="InterPro" id="IPR036890">
    <property type="entry name" value="HATPase_C_sf"/>
</dbReference>
<name>A0A1G2M340_9BACT</name>
<feature type="transmembrane region" description="Helical" evidence="5">
    <location>
        <begin position="37"/>
        <end position="54"/>
    </location>
</feature>
<feature type="transmembrane region" description="Helical" evidence="5">
    <location>
        <begin position="94"/>
        <end position="117"/>
    </location>
</feature>
<keyword evidence="5" id="KW-0812">Transmembrane</keyword>
<comment type="catalytic activity">
    <reaction evidence="1">
        <text>ATP + protein L-histidine = ADP + protein N-phospho-L-histidine.</text>
        <dbReference type="EC" id="2.7.13.3"/>
    </reaction>
</comment>
<dbReference type="AlphaFoldDB" id="A0A1G2M340"/>
<dbReference type="Gene3D" id="3.30.565.10">
    <property type="entry name" value="Histidine kinase-like ATPase, C-terminal domain"/>
    <property type="match status" value="1"/>
</dbReference>
<dbReference type="Proteomes" id="UP000178873">
    <property type="component" value="Unassembled WGS sequence"/>
</dbReference>
<dbReference type="EC" id="2.7.13.3" evidence="2"/>
<dbReference type="SMART" id="SM00387">
    <property type="entry name" value="HATPase_c"/>
    <property type="match status" value="1"/>
</dbReference>
<feature type="transmembrane region" description="Helical" evidence="5">
    <location>
        <begin position="227"/>
        <end position="245"/>
    </location>
</feature>
<dbReference type="PANTHER" id="PTHR43047">
    <property type="entry name" value="TWO-COMPONENT HISTIDINE PROTEIN KINASE"/>
    <property type="match status" value="1"/>
</dbReference>
<evidence type="ECO:0000256" key="1">
    <source>
        <dbReference type="ARBA" id="ARBA00000085"/>
    </source>
</evidence>
<dbReference type="Pfam" id="PF02518">
    <property type="entry name" value="HATPase_c"/>
    <property type="match status" value="1"/>
</dbReference>
<reference evidence="7 8" key="1">
    <citation type="journal article" date="2016" name="Nat. Commun.">
        <title>Thousands of microbial genomes shed light on interconnected biogeochemical processes in an aquifer system.</title>
        <authorList>
            <person name="Anantharaman K."/>
            <person name="Brown C.T."/>
            <person name="Hug L.A."/>
            <person name="Sharon I."/>
            <person name="Castelle C.J."/>
            <person name="Probst A.J."/>
            <person name="Thomas B.C."/>
            <person name="Singh A."/>
            <person name="Wilkins M.J."/>
            <person name="Karaoz U."/>
            <person name="Brodie E.L."/>
            <person name="Williams K.H."/>
            <person name="Hubbard S.S."/>
            <person name="Banfield J.F."/>
        </authorList>
    </citation>
    <scope>NUCLEOTIDE SEQUENCE [LARGE SCALE GENOMIC DNA]</scope>
</reference>
<evidence type="ECO:0000256" key="5">
    <source>
        <dbReference type="SAM" id="Phobius"/>
    </source>
</evidence>
<dbReference type="InterPro" id="IPR004358">
    <property type="entry name" value="Sig_transdc_His_kin-like_C"/>
</dbReference>
<dbReference type="InterPro" id="IPR031621">
    <property type="entry name" value="HisKA_7TM"/>
</dbReference>
<evidence type="ECO:0000313" key="7">
    <source>
        <dbReference type="EMBL" id="OHA18310.1"/>
    </source>
</evidence>
<feature type="transmembrane region" description="Helical" evidence="5">
    <location>
        <begin position="6"/>
        <end position="25"/>
    </location>
</feature>
<dbReference type="InterPro" id="IPR005467">
    <property type="entry name" value="His_kinase_dom"/>
</dbReference>
<gene>
    <name evidence="7" type="ORF">A2664_02505</name>
</gene>
<feature type="transmembrane region" description="Helical" evidence="5">
    <location>
        <begin position="257"/>
        <end position="274"/>
    </location>
</feature>
<dbReference type="InterPro" id="IPR003594">
    <property type="entry name" value="HATPase_dom"/>
</dbReference>
<evidence type="ECO:0000313" key="8">
    <source>
        <dbReference type="Proteomes" id="UP000178873"/>
    </source>
</evidence>
<dbReference type="SUPFAM" id="SSF55874">
    <property type="entry name" value="ATPase domain of HSP90 chaperone/DNA topoisomerase II/histidine kinase"/>
    <property type="match status" value="1"/>
</dbReference>
<feature type="domain" description="Histidine kinase" evidence="6">
    <location>
        <begin position="307"/>
        <end position="527"/>
    </location>
</feature>
<dbReference type="Pfam" id="PF16927">
    <property type="entry name" value="HisKA_7TM"/>
    <property type="match status" value="1"/>
</dbReference>
<feature type="transmembrane region" description="Helical" evidence="5">
    <location>
        <begin position="60"/>
        <end position="82"/>
    </location>
</feature>
<organism evidence="7 8">
    <name type="scientific">Candidatus Taylorbacteria bacterium RIFCSPHIGHO2_01_FULL_46_22b</name>
    <dbReference type="NCBI Taxonomy" id="1802301"/>
    <lineage>
        <taxon>Bacteria</taxon>
        <taxon>Candidatus Tayloriibacteriota</taxon>
    </lineage>
</organism>
<accession>A0A1G2M340</accession>
<evidence type="ECO:0000256" key="2">
    <source>
        <dbReference type="ARBA" id="ARBA00012438"/>
    </source>
</evidence>
<dbReference type="GO" id="GO:0005886">
    <property type="term" value="C:plasma membrane"/>
    <property type="evidence" value="ECO:0007669"/>
    <property type="project" value="TreeGrafter"/>
</dbReference>
<dbReference type="PROSITE" id="PS50109">
    <property type="entry name" value="HIS_KIN"/>
    <property type="match status" value="1"/>
</dbReference>
<keyword evidence="4" id="KW-0418">Kinase</keyword>
<proteinExistence type="predicted"/>
<evidence type="ECO:0000256" key="3">
    <source>
        <dbReference type="ARBA" id="ARBA00022679"/>
    </source>
</evidence>
<evidence type="ECO:0000256" key="4">
    <source>
        <dbReference type="ARBA" id="ARBA00022777"/>
    </source>
</evidence>
<dbReference type="GO" id="GO:0009927">
    <property type="term" value="F:histidine phosphotransfer kinase activity"/>
    <property type="evidence" value="ECO:0007669"/>
    <property type="project" value="TreeGrafter"/>
</dbReference>
<dbReference type="PRINTS" id="PR00344">
    <property type="entry name" value="BCTRLSENSOR"/>
</dbReference>
<keyword evidence="3" id="KW-0808">Transferase</keyword>
<evidence type="ECO:0000259" key="6">
    <source>
        <dbReference type="PROSITE" id="PS50109"/>
    </source>
</evidence>
<dbReference type="STRING" id="1802301.A2664_02505"/>
<keyword evidence="5" id="KW-1133">Transmembrane helix</keyword>
<feature type="transmembrane region" description="Helical" evidence="5">
    <location>
        <begin position="137"/>
        <end position="157"/>
    </location>
</feature>
<dbReference type="PANTHER" id="PTHR43047:SF72">
    <property type="entry name" value="OSMOSENSING HISTIDINE PROTEIN KINASE SLN1"/>
    <property type="match status" value="1"/>
</dbReference>
<feature type="transmembrane region" description="Helical" evidence="5">
    <location>
        <begin position="169"/>
        <end position="191"/>
    </location>
</feature>
<dbReference type="EMBL" id="MHRF01000007">
    <property type="protein sequence ID" value="OHA18310.1"/>
    <property type="molecule type" value="Genomic_DNA"/>
</dbReference>
<keyword evidence="5" id="KW-0472">Membrane</keyword>
<sequence length="545" mass="60597">MTFSIFNIFSIMTLGLSLLLASYVYENNKNSKVNRTFLFLIFSSMFWIFANFMTDLASDLFSILLWSKLTLIGPIGIGYFFYRMSIFFPKEKKVNKLYGVFALLGGLLLLAFVPTRFNILSVFIGENNIPAIIPGPLYFFFLLYFLTVLLLSFVNLFRGYKTLNHLERLQISYISLGVGLSALFGSITNLVLPLLGYSEFVNFGPYFILIFIFFSSYAIIKYKLFDIKILTTQLLVFSLSIFIFLRALLGDSLQEKIINGVLFVLVAVVGYFLIKSVFREVEQREKIETLAKDLEETNDRQEKLIHFIGHEVKGYLTKGEYAFSEMVEGDYGELSPDVKVLSTTALAELRKGVASVTDILKAANLKRGTVAYELKPTDLKGIVEEGIIKLKPSAEEKGLKLLTAVSEGECMVNLDRTQFGEHVIRNLIDNSIKYTPTGSVTVGLSVKDGKAIFSVKDTGVGITEEDKARLFTEGGRGKDSLKVNVHSTGYGLYIAKQLVLAHGGRIWVESEGSGKGSTFLVELPLTSSVPVSVATAPVMPPAPQA</sequence>
<protein>
    <recommendedName>
        <fullName evidence="2">histidine kinase</fullName>
        <ecNumber evidence="2">2.7.13.3</ecNumber>
    </recommendedName>
</protein>
<feature type="transmembrane region" description="Helical" evidence="5">
    <location>
        <begin position="203"/>
        <end position="220"/>
    </location>
</feature>
<comment type="caution">
    <text evidence="7">The sequence shown here is derived from an EMBL/GenBank/DDBJ whole genome shotgun (WGS) entry which is preliminary data.</text>
</comment>